<protein>
    <submittedName>
        <fullName evidence="1">Uncharacterized protein</fullName>
    </submittedName>
</protein>
<evidence type="ECO:0000313" key="2">
    <source>
        <dbReference type="Proteomes" id="UP000821865"/>
    </source>
</evidence>
<name>A0ACB8CEF1_DERSI</name>
<gene>
    <name evidence="1" type="ORF">HPB49_010160</name>
</gene>
<dbReference type="Proteomes" id="UP000821865">
    <property type="component" value="Chromosome 7"/>
</dbReference>
<reference evidence="1" key="1">
    <citation type="submission" date="2020-05" db="EMBL/GenBank/DDBJ databases">
        <title>Large-scale comparative analyses of tick genomes elucidate their genetic diversity and vector capacities.</title>
        <authorList>
            <person name="Jia N."/>
            <person name="Wang J."/>
            <person name="Shi W."/>
            <person name="Du L."/>
            <person name="Sun Y."/>
            <person name="Zhan W."/>
            <person name="Jiang J."/>
            <person name="Wang Q."/>
            <person name="Zhang B."/>
            <person name="Ji P."/>
            <person name="Sakyi L.B."/>
            <person name="Cui X."/>
            <person name="Yuan T."/>
            <person name="Jiang B."/>
            <person name="Yang W."/>
            <person name="Lam T.T.-Y."/>
            <person name="Chang Q."/>
            <person name="Ding S."/>
            <person name="Wang X."/>
            <person name="Zhu J."/>
            <person name="Ruan X."/>
            <person name="Zhao L."/>
            <person name="Wei J."/>
            <person name="Que T."/>
            <person name="Du C."/>
            <person name="Cheng J."/>
            <person name="Dai P."/>
            <person name="Han X."/>
            <person name="Huang E."/>
            <person name="Gao Y."/>
            <person name="Liu J."/>
            <person name="Shao H."/>
            <person name="Ye R."/>
            <person name="Li L."/>
            <person name="Wei W."/>
            <person name="Wang X."/>
            <person name="Wang C."/>
            <person name="Yang T."/>
            <person name="Huo Q."/>
            <person name="Li W."/>
            <person name="Guo W."/>
            <person name="Chen H."/>
            <person name="Zhou L."/>
            <person name="Ni X."/>
            <person name="Tian J."/>
            <person name="Zhou Y."/>
            <person name="Sheng Y."/>
            <person name="Liu T."/>
            <person name="Pan Y."/>
            <person name="Xia L."/>
            <person name="Li J."/>
            <person name="Zhao F."/>
            <person name="Cao W."/>
        </authorList>
    </citation>
    <scope>NUCLEOTIDE SEQUENCE</scope>
    <source>
        <strain evidence="1">Dsil-2018</strain>
    </source>
</reference>
<proteinExistence type="predicted"/>
<accession>A0ACB8CEF1</accession>
<keyword evidence="2" id="KW-1185">Reference proteome</keyword>
<evidence type="ECO:0000313" key="1">
    <source>
        <dbReference type="EMBL" id="KAH7941119.1"/>
    </source>
</evidence>
<organism evidence="1 2">
    <name type="scientific">Dermacentor silvarum</name>
    <name type="common">Tick</name>
    <dbReference type="NCBI Taxonomy" id="543639"/>
    <lineage>
        <taxon>Eukaryota</taxon>
        <taxon>Metazoa</taxon>
        <taxon>Ecdysozoa</taxon>
        <taxon>Arthropoda</taxon>
        <taxon>Chelicerata</taxon>
        <taxon>Arachnida</taxon>
        <taxon>Acari</taxon>
        <taxon>Parasitiformes</taxon>
        <taxon>Ixodida</taxon>
        <taxon>Ixodoidea</taxon>
        <taxon>Ixodidae</taxon>
        <taxon>Rhipicephalinae</taxon>
        <taxon>Dermacentor</taxon>
    </lineage>
</organism>
<sequence>MYELAKKLDRQKDDDVTNVSEDSSAVRIDIDQDADLVGDPELNRALTEVGPCALVKKRQDIMGTGRFNDKIRITNKEQHEFLREIIHLQTTPQNRTTVPSLFFAQLCTTLLRLLLSSAIATWRAVACEGRGRTGEPTRTSESKVVEVEDRPSPTAVAERRPYRFPGSRLRPGASRQRRSRPLVTPR</sequence>
<comment type="caution">
    <text evidence="1">The sequence shown here is derived from an EMBL/GenBank/DDBJ whole genome shotgun (WGS) entry which is preliminary data.</text>
</comment>
<dbReference type="EMBL" id="CM023476">
    <property type="protein sequence ID" value="KAH7941119.1"/>
    <property type="molecule type" value="Genomic_DNA"/>
</dbReference>